<dbReference type="EMBL" id="KN824411">
    <property type="protein sequence ID" value="KIM20731.1"/>
    <property type="molecule type" value="Genomic_DNA"/>
</dbReference>
<organism evidence="5 6">
    <name type="scientific">Serendipita vermifera MAFF 305830</name>
    <dbReference type="NCBI Taxonomy" id="933852"/>
    <lineage>
        <taxon>Eukaryota</taxon>
        <taxon>Fungi</taxon>
        <taxon>Dikarya</taxon>
        <taxon>Basidiomycota</taxon>
        <taxon>Agaricomycotina</taxon>
        <taxon>Agaricomycetes</taxon>
        <taxon>Sebacinales</taxon>
        <taxon>Serendipitaceae</taxon>
        <taxon>Serendipita</taxon>
    </lineage>
</organism>
<dbReference type="GO" id="GO:0003723">
    <property type="term" value="F:RNA binding"/>
    <property type="evidence" value="ECO:0007669"/>
    <property type="project" value="UniProtKB-UniRule"/>
</dbReference>
<dbReference type="PANTHER" id="PTHR48027">
    <property type="entry name" value="HETEROGENEOUS NUCLEAR RIBONUCLEOPROTEIN 87F-RELATED"/>
    <property type="match status" value="1"/>
</dbReference>
<feature type="compositionally biased region" description="Low complexity" evidence="3">
    <location>
        <begin position="55"/>
        <end position="67"/>
    </location>
</feature>
<dbReference type="Gene3D" id="3.30.70.330">
    <property type="match status" value="2"/>
</dbReference>
<keyword evidence="1 2" id="KW-0694">RNA-binding</keyword>
<dbReference type="OrthoDB" id="439808at2759"/>
<reference evidence="5 6" key="1">
    <citation type="submission" date="2014-04" db="EMBL/GenBank/DDBJ databases">
        <authorList>
            <consortium name="DOE Joint Genome Institute"/>
            <person name="Kuo A."/>
            <person name="Zuccaro A."/>
            <person name="Kohler A."/>
            <person name="Nagy L.G."/>
            <person name="Floudas D."/>
            <person name="Copeland A."/>
            <person name="Barry K.W."/>
            <person name="Cichocki N."/>
            <person name="Veneault-Fourrey C."/>
            <person name="LaButti K."/>
            <person name="Lindquist E.A."/>
            <person name="Lipzen A."/>
            <person name="Lundell T."/>
            <person name="Morin E."/>
            <person name="Murat C."/>
            <person name="Sun H."/>
            <person name="Tunlid A."/>
            <person name="Henrissat B."/>
            <person name="Grigoriev I.V."/>
            <person name="Hibbett D.S."/>
            <person name="Martin F."/>
            <person name="Nordberg H.P."/>
            <person name="Cantor M.N."/>
            <person name="Hua S.X."/>
        </authorList>
    </citation>
    <scope>NUCLEOTIDE SEQUENCE [LARGE SCALE GENOMIC DNA]</scope>
    <source>
        <strain evidence="5 6">MAFF 305830</strain>
    </source>
</reference>
<feature type="compositionally biased region" description="Gly residues" evidence="3">
    <location>
        <begin position="333"/>
        <end position="350"/>
    </location>
</feature>
<dbReference type="Proteomes" id="UP000054097">
    <property type="component" value="Unassembled WGS sequence"/>
</dbReference>
<evidence type="ECO:0000256" key="3">
    <source>
        <dbReference type="SAM" id="MobiDB-lite"/>
    </source>
</evidence>
<dbReference type="SUPFAM" id="SSF54928">
    <property type="entry name" value="RNA-binding domain, RBD"/>
    <property type="match status" value="2"/>
</dbReference>
<name>A0A0C3AN95_SERVB</name>
<dbReference type="PROSITE" id="PS50102">
    <property type="entry name" value="RRM"/>
    <property type="match status" value="2"/>
</dbReference>
<feature type="non-terminal residue" evidence="5">
    <location>
        <position position="1"/>
    </location>
</feature>
<dbReference type="STRING" id="933852.A0A0C3AN95"/>
<feature type="domain" description="RRM" evidence="4">
    <location>
        <begin position="151"/>
        <end position="229"/>
    </location>
</feature>
<feature type="domain" description="RRM" evidence="4">
    <location>
        <begin position="250"/>
        <end position="328"/>
    </location>
</feature>
<dbReference type="SMART" id="SM00360">
    <property type="entry name" value="RRM"/>
    <property type="match status" value="2"/>
</dbReference>
<dbReference type="InterPro" id="IPR000504">
    <property type="entry name" value="RRM_dom"/>
</dbReference>
<reference evidence="6" key="2">
    <citation type="submission" date="2015-01" db="EMBL/GenBank/DDBJ databases">
        <title>Evolutionary Origins and Diversification of the Mycorrhizal Mutualists.</title>
        <authorList>
            <consortium name="DOE Joint Genome Institute"/>
            <consortium name="Mycorrhizal Genomics Consortium"/>
            <person name="Kohler A."/>
            <person name="Kuo A."/>
            <person name="Nagy L.G."/>
            <person name="Floudas D."/>
            <person name="Copeland A."/>
            <person name="Barry K.W."/>
            <person name="Cichocki N."/>
            <person name="Veneault-Fourrey C."/>
            <person name="LaButti K."/>
            <person name="Lindquist E.A."/>
            <person name="Lipzen A."/>
            <person name="Lundell T."/>
            <person name="Morin E."/>
            <person name="Murat C."/>
            <person name="Riley R."/>
            <person name="Ohm R."/>
            <person name="Sun H."/>
            <person name="Tunlid A."/>
            <person name="Henrissat B."/>
            <person name="Grigoriev I.V."/>
            <person name="Hibbett D.S."/>
            <person name="Martin F."/>
        </authorList>
    </citation>
    <scope>NUCLEOTIDE SEQUENCE [LARGE SCALE GENOMIC DNA]</scope>
    <source>
        <strain evidence="6">MAFF 305830</strain>
    </source>
</reference>
<keyword evidence="6" id="KW-1185">Reference proteome</keyword>
<dbReference type="AlphaFoldDB" id="A0A0C3AN95"/>
<evidence type="ECO:0000313" key="6">
    <source>
        <dbReference type="Proteomes" id="UP000054097"/>
    </source>
</evidence>
<proteinExistence type="predicted"/>
<feature type="region of interest" description="Disordered" evidence="3">
    <location>
        <begin position="1"/>
        <end position="148"/>
    </location>
</feature>
<feature type="compositionally biased region" description="Acidic residues" evidence="3">
    <location>
        <begin position="74"/>
        <end position="96"/>
    </location>
</feature>
<evidence type="ECO:0000313" key="5">
    <source>
        <dbReference type="EMBL" id="KIM20731.1"/>
    </source>
</evidence>
<dbReference type="InterPro" id="IPR052462">
    <property type="entry name" value="SLIRP/GR-RBP-like"/>
</dbReference>
<evidence type="ECO:0000259" key="4">
    <source>
        <dbReference type="PROSITE" id="PS50102"/>
    </source>
</evidence>
<gene>
    <name evidence="5" type="ORF">M408DRAFT_55298</name>
</gene>
<evidence type="ECO:0000256" key="1">
    <source>
        <dbReference type="ARBA" id="ARBA00022884"/>
    </source>
</evidence>
<evidence type="ECO:0000256" key="2">
    <source>
        <dbReference type="PROSITE-ProRule" id="PRU00176"/>
    </source>
</evidence>
<dbReference type="InterPro" id="IPR012677">
    <property type="entry name" value="Nucleotide-bd_a/b_plait_sf"/>
</dbReference>
<dbReference type="HOGENOM" id="CLU_026791_0_0_1"/>
<protein>
    <recommendedName>
        <fullName evidence="4">RRM domain-containing protein</fullName>
    </recommendedName>
</protein>
<accession>A0A0C3AN95</accession>
<dbReference type="Pfam" id="PF00076">
    <property type="entry name" value="RRM_1"/>
    <property type="match status" value="2"/>
</dbReference>
<feature type="compositionally biased region" description="Low complexity" evidence="3">
    <location>
        <begin position="26"/>
        <end position="42"/>
    </location>
</feature>
<dbReference type="InterPro" id="IPR035979">
    <property type="entry name" value="RBD_domain_sf"/>
</dbReference>
<feature type="non-terminal residue" evidence="5">
    <location>
        <position position="350"/>
    </location>
</feature>
<sequence>KPAAPVKGKAKEKEMSPAKAAPPPTASDASSDSSSSSGSDSSESSDEEDGDGDAKMAAAPAATAKKTAAAKKDDEDDSESESDSSSSSEEDSDTEMEDVKPTSESSLLHLIKCSHSPATPSKKRKAEEEPAVPTKKAKLDSDAAPSGEAATGIFVGKLSWNVDDDWLKSEFESCGEVVRASVQMDRQSGKSRGFGYVTFSTSAAAAKAVKEMNGKEIDGRAVNVDLATPKAPNPAGRAKVFGDTVSPESKVLFVGNVSFSATEDMLWEAFGEHGDVVSVRLPTDRDSGQMKGYGYVEFTDVAGAKKAYENLTGYEIGGRNIRLDYSQPRDNDGGGGGGRGGFGGRGGGGR</sequence>
<feature type="region of interest" description="Disordered" evidence="3">
    <location>
        <begin position="323"/>
        <end position="350"/>
    </location>
</feature>